<gene>
    <name evidence="1" type="ORF">HDF15_001419</name>
</gene>
<dbReference type="AlphaFoldDB" id="A0A7W8E905"/>
<evidence type="ECO:0000313" key="1">
    <source>
        <dbReference type="EMBL" id="MBB5063079.1"/>
    </source>
</evidence>
<evidence type="ECO:0000313" key="2">
    <source>
        <dbReference type="Proteomes" id="UP000584867"/>
    </source>
</evidence>
<proteinExistence type="predicted"/>
<reference evidence="1 2" key="1">
    <citation type="submission" date="2020-08" db="EMBL/GenBank/DDBJ databases">
        <title>Genomic Encyclopedia of Type Strains, Phase IV (KMG-V): Genome sequencing to study the core and pangenomes of soil and plant-associated prokaryotes.</title>
        <authorList>
            <person name="Whitman W."/>
        </authorList>
    </citation>
    <scope>NUCLEOTIDE SEQUENCE [LARGE SCALE GENOMIC DNA]</scope>
    <source>
        <strain evidence="1 2">X5P3</strain>
    </source>
</reference>
<protein>
    <submittedName>
        <fullName evidence="1">Uncharacterized protein</fullName>
    </submittedName>
</protein>
<accession>A0A7W8E905</accession>
<comment type="caution">
    <text evidence="1">The sequence shown here is derived from an EMBL/GenBank/DDBJ whole genome shotgun (WGS) entry which is preliminary data.</text>
</comment>
<dbReference type="Proteomes" id="UP000584867">
    <property type="component" value="Unassembled WGS sequence"/>
</dbReference>
<dbReference type="EMBL" id="JACHIO010000005">
    <property type="protein sequence ID" value="MBB5063079.1"/>
    <property type="molecule type" value="Genomic_DNA"/>
</dbReference>
<organism evidence="1 2">
    <name type="scientific">Granulicella mallensis</name>
    <dbReference type="NCBI Taxonomy" id="940614"/>
    <lineage>
        <taxon>Bacteria</taxon>
        <taxon>Pseudomonadati</taxon>
        <taxon>Acidobacteriota</taxon>
        <taxon>Terriglobia</taxon>
        <taxon>Terriglobales</taxon>
        <taxon>Acidobacteriaceae</taxon>
        <taxon>Granulicella</taxon>
    </lineage>
</organism>
<dbReference type="RefSeq" id="WP_184253960.1">
    <property type="nucleotide sequence ID" value="NZ_JACHIO010000005.1"/>
</dbReference>
<sequence length="206" mass="21427">MASGVALGLLLGALIGLSQSPIATNVAGALTGALALFLGLSTKGESGGQLPTTLRASAAKTCGFGVACTLSVVLSLYARTHNTFSTAVKPQIDELIGAGFTQDEAHAWVAYKNAGLLFRMNREMTASESDKRAQTAESILFSDPGVDPCFNFDPKRIAGVDARVAAMRNSGPRFLALAEAISKMDPATKEAVMNGMSQLFCPRGTP</sequence>
<name>A0A7W8E905_9BACT</name>